<evidence type="ECO:0000313" key="1">
    <source>
        <dbReference type="EMBL" id="KAJ8781103.1"/>
    </source>
</evidence>
<accession>A0AB34GPH9</accession>
<dbReference type="EMBL" id="JAIQCJ010002147">
    <property type="protein sequence ID" value="KAJ8781103.1"/>
    <property type="molecule type" value="Genomic_DNA"/>
</dbReference>
<comment type="caution">
    <text evidence="1">The sequence shown here is derived from an EMBL/GenBank/DDBJ whole genome shotgun (WGS) entry which is preliminary data.</text>
</comment>
<proteinExistence type="predicted"/>
<evidence type="ECO:0000313" key="2">
    <source>
        <dbReference type="Proteomes" id="UP001159641"/>
    </source>
</evidence>
<protein>
    <submittedName>
        <fullName evidence="1">Uncharacterized protein</fullName>
    </submittedName>
</protein>
<organism evidence="1 2">
    <name type="scientific">Eschrichtius robustus</name>
    <name type="common">California gray whale</name>
    <name type="synonym">Eschrichtius gibbosus</name>
    <dbReference type="NCBI Taxonomy" id="9764"/>
    <lineage>
        <taxon>Eukaryota</taxon>
        <taxon>Metazoa</taxon>
        <taxon>Chordata</taxon>
        <taxon>Craniata</taxon>
        <taxon>Vertebrata</taxon>
        <taxon>Euteleostomi</taxon>
        <taxon>Mammalia</taxon>
        <taxon>Eutheria</taxon>
        <taxon>Laurasiatheria</taxon>
        <taxon>Artiodactyla</taxon>
        <taxon>Whippomorpha</taxon>
        <taxon>Cetacea</taxon>
        <taxon>Mysticeti</taxon>
        <taxon>Eschrichtiidae</taxon>
        <taxon>Eschrichtius</taxon>
    </lineage>
</organism>
<keyword evidence="2" id="KW-1185">Reference proteome</keyword>
<sequence>MAEDFNKTLPLAGCKGHKELQLQGYEQTPKTQQTFTTILDLGET</sequence>
<name>A0AB34GPH9_ESCRO</name>
<dbReference type="Proteomes" id="UP001159641">
    <property type="component" value="Unassembled WGS sequence"/>
</dbReference>
<dbReference type="AlphaFoldDB" id="A0AB34GPH9"/>
<reference evidence="1 2" key="1">
    <citation type="submission" date="2022-11" db="EMBL/GenBank/DDBJ databases">
        <title>Whole genome sequence of Eschrichtius robustus ER-17-0199.</title>
        <authorList>
            <person name="Bruniche-Olsen A."/>
            <person name="Black A.N."/>
            <person name="Fields C.J."/>
            <person name="Walden K."/>
            <person name="Dewoody J.A."/>
        </authorList>
    </citation>
    <scope>NUCLEOTIDE SEQUENCE [LARGE SCALE GENOMIC DNA]</scope>
    <source>
        <strain evidence="1">ER-17-0199</strain>
        <tissue evidence="1">Blubber</tissue>
    </source>
</reference>
<gene>
    <name evidence="1" type="ORF">J1605_011087</name>
</gene>